<evidence type="ECO:0000313" key="2">
    <source>
        <dbReference type="EMBL" id="CAH9094628.1"/>
    </source>
</evidence>
<sequence>MASKQQLHFAHFAVFFPASALMLAGKGAAECNGHSVCLPFEMPPCGNSVDYRCVPWALFGGQCIHPNAMPSYAKKIEEHPNLLGIFYGVQSS</sequence>
<dbReference type="GO" id="GO:0045735">
    <property type="term" value="F:nutrient reservoir activity"/>
    <property type="evidence" value="ECO:0007669"/>
    <property type="project" value="InterPro"/>
</dbReference>
<dbReference type="Proteomes" id="UP001152484">
    <property type="component" value="Unassembled WGS sequence"/>
</dbReference>
<protein>
    <recommendedName>
        <fullName evidence="4">Secreted protein</fullName>
    </recommendedName>
</protein>
<gene>
    <name evidence="2" type="ORF">CEURO_LOCUS12832</name>
</gene>
<accession>A0A9P1ECN9</accession>
<dbReference type="SUPFAM" id="SSF57059">
    <property type="entry name" value="omega toxin-like"/>
    <property type="match status" value="1"/>
</dbReference>
<evidence type="ECO:0000313" key="3">
    <source>
        <dbReference type="Proteomes" id="UP001152484"/>
    </source>
</evidence>
<keyword evidence="3" id="KW-1185">Reference proteome</keyword>
<reference evidence="2" key="1">
    <citation type="submission" date="2022-07" db="EMBL/GenBank/DDBJ databases">
        <authorList>
            <person name="Macas J."/>
            <person name="Novak P."/>
            <person name="Neumann P."/>
        </authorList>
    </citation>
    <scope>NUCLEOTIDE SEQUENCE</scope>
</reference>
<dbReference type="EMBL" id="CAMAPE010000031">
    <property type="protein sequence ID" value="CAH9094628.1"/>
    <property type="molecule type" value="Genomic_DNA"/>
</dbReference>
<feature type="chain" id="PRO_5040126997" description="Secreted protein" evidence="1">
    <location>
        <begin position="30"/>
        <end position="92"/>
    </location>
</feature>
<dbReference type="AlphaFoldDB" id="A0A9P1ECN9"/>
<comment type="caution">
    <text evidence="2">The sequence shown here is derived from an EMBL/GenBank/DDBJ whole genome shotgun (WGS) entry which is preliminary data.</text>
</comment>
<name>A0A9P1ECN9_CUSEU</name>
<dbReference type="Pfam" id="PF08027">
    <property type="entry name" value="Albumin_I"/>
    <property type="match status" value="1"/>
</dbReference>
<proteinExistence type="predicted"/>
<keyword evidence="1" id="KW-0732">Signal</keyword>
<evidence type="ECO:0008006" key="4">
    <source>
        <dbReference type="Google" id="ProtNLM"/>
    </source>
</evidence>
<organism evidence="2 3">
    <name type="scientific">Cuscuta europaea</name>
    <name type="common">European dodder</name>
    <dbReference type="NCBI Taxonomy" id="41803"/>
    <lineage>
        <taxon>Eukaryota</taxon>
        <taxon>Viridiplantae</taxon>
        <taxon>Streptophyta</taxon>
        <taxon>Embryophyta</taxon>
        <taxon>Tracheophyta</taxon>
        <taxon>Spermatophyta</taxon>
        <taxon>Magnoliopsida</taxon>
        <taxon>eudicotyledons</taxon>
        <taxon>Gunneridae</taxon>
        <taxon>Pentapetalae</taxon>
        <taxon>asterids</taxon>
        <taxon>lamiids</taxon>
        <taxon>Solanales</taxon>
        <taxon>Convolvulaceae</taxon>
        <taxon>Cuscuteae</taxon>
        <taxon>Cuscuta</taxon>
        <taxon>Cuscuta subgen. Cuscuta</taxon>
    </lineage>
</organism>
<feature type="signal peptide" evidence="1">
    <location>
        <begin position="1"/>
        <end position="29"/>
    </location>
</feature>
<dbReference type="InterPro" id="IPR012512">
    <property type="entry name" value="Albumin_I"/>
</dbReference>
<evidence type="ECO:0000256" key="1">
    <source>
        <dbReference type="SAM" id="SignalP"/>
    </source>
</evidence>